<dbReference type="Pfam" id="PF02073">
    <property type="entry name" value="Peptidase_M29"/>
    <property type="match status" value="1"/>
</dbReference>
<evidence type="ECO:0000256" key="5">
    <source>
        <dbReference type="ARBA" id="ARBA00022438"/>
    </source>
</evidence>
<dbReference type="Proteomes" id="UP000308230">
    <property type="component" value="Unassembled WGS sequence"/>
</dbReference>
<dbReference type="GO" id="GO:0046872">
    <property type="term" value="F:metal ion binding"/>
    <property type="evidence" value="ECO:0007669"/>
    <property type="project" value="UniProtKB-KW"/>
</dbReference>
<dbReference type="InterPro" id="IPR000787">
    <property type="entry name" value="Peptidase_M29"/>
</dbReference>
<keyword evidence="8" id="KW-0378">Hydrolase</keyword>
<evidence type="ECO:0000256" key="3">
    <source>
        <dbReference type="ARBA" id="ARBA00001947"/>
    </source>
</evidence>
<dbReference type="Gene3D" id="3.40.1830.10">
    <property type="entry name" value="Thermophilic metalloprotease (M29)"/>
    <property type="match status" value="1"/>
</dbReference>
<dbReference type="InterPro" id="IPR035097">
    <property type="entry name" value="M29_N-terminal"/>
</dbReference>
<keyword evidence="5 10" id="KW-0031">Aminopeptidase</keyword>
<dbReference type="GO" id="GO:0004177">
    <property type="term" value="F:aminopeptidase activity"/>
    <property type="evidence" value="ECO:0007669"/>
    <property type="project" value="UniProtKB-KW"/>
</dbReference>
<dbReference type="GO" id="GO:0006508">
    <property type="term" value="P:proteolysis"/>
    <property type="evidence" value="ECO:0007669"/>
    <property type="project" value="UniProtKB-KW"/>
</dbReference>
<evidence type="ECO:0000256" key="1">
    <source>
        <dbReference type="ARBA" id="ARBA00001941"/>
    </source>
</evidence>
<name>A0A5R9EYZ0_9BACL</name>
<dbReference type="EMBL" id="SWLG01000013">
    <property type="protein sequence ID" value="TLS36051.1"/>
    <property type="molecule type" value="Genomic_DNA"/>
</dbReference>
<protein>
    <submittedName>
        <fullName evidence="10">Aminopeptidase</fullName>
    </submittedName>
</protein>
<keyword evidence="11" id="KW-1185">Reference proteome</keyword>
<evidence type="ECO:0000256" key="6">
    <source>
        <dbReference type="ARBA" id="ARBA00022670"/>
    </source>
</evidence>
<comment type="similarity">
    <text evidence="4">Belongs to the peptidase M29 family.</text>
</comment>
<dbReference type="GO" id="GO:0008237">
    <property type="term" value="F:metallopeptidase activity"/>
    <property type="evidence" value="ECO:0007669"/>
    <property type="project" value="UniProtKB-KW"/>
</dbReference>
<dbReference type="RefSeq" id="WP_138127910.1">
    <property type="nucleotide sequence ID" value="NZ_SWLG01000013.1"/>
</dbReference>
<dbReference type="InterPro" id="IPR052170">
    <property type="entry name" value="M29_Exopeptidase"/>
</dbReference>
<comment type="caution">
    <text evidence="10">The sequence shown here is derived from an EMBL/GenBank/DDBJ whole genome shotgun (WGS) entry which is preliminary data.</text>
</comment>
<keyword evidence="9" id="KW-0482">Metalloprotease</keyword>
<sequence length="376" mass="42511">MKDVRLVQLAKTLVNHSIELQETEKVMISGSNIAKPLIKEVIREVYRVGGVPFLDLREEDMMVEIAKKATRDQLEVEKGWYAKKVEDVDAFIHIRAEENDAEMSDIPSEVLQMAGEVMQEVDQVMINQRKWVLINYPTPAAAQKARMSSEKFEDYLLEVCSLDYKKLAEAQKALQELMENTDKVRIVAPDTDLSFSIKDIPKVASHGKRNVPDGEIFTSPVKESVNGTISFNTPCPYRGVTFNNVSLTFKDGKIVDAVADETEKINEIFDLDEGARYIGEFAIGLNPLINKPMGEILFDEKINGSIHFTPGQAYENADNGNRSMVHWDMVLILREEYGGGELYFDDQLVQKNGKFVIDSLKQLNPEEFLKEPVEAV</sequence>
<gene>
    <name evidence="10" type="ORF">FCL54_16805</name>
</gene>
<organism evidence="10 11">
    <name type="scientific">Exobacillus caeni</name>
    <dbReference type="NCBI Taxonomy" id="2574798"/>
    <lineage>
        <taxon>Bacteria</taxon>
        <taxon>Bacillati</taxon>
        <taxon>Bacillota</taxon>
        <taxon>Bacilli</taxon>
        <taxon>Bacillales</taxon>
        <taxon>Guptibacillaceae</taxon>
        <taxon>Exobacillus</taxon>
    </lineage>
</organism>
<evidence type="ECO:0000313" key="10">
    <source>
        <dbReference type="EMBL" id="TLS36051.1"/>
    </source>
</evidence>
<keyword evidence="6" id="KW-0645">Protease</keyword>
<keyword evidence="7" id="KW-0479">Metal-binding</keyword>
<comment type="cofactor">
    <cofactor evidence="3">
        <name>Zn(2+)</name>
        <dbReference type="ChEBI" id="CHEBI:29105"/>
    </cofactor>
</comment>
<dbReference type="SUPFAM" id="SSF144052">
    <property type="entry name" value="Thermophilic metalloprotease-like"/>
    <property type="match status" value="1"/>
</dbReference>
<evidence type="ECO:0000256" key="8">
    <source>
        <dbReference type="ARBA" id="ARBA00022801"/>
    </source>
</evidence>
<reference evidence="10 11" key="1">
    <citation type="submission" date="2019-04" db="EMBL/GenBank/DDBJ databases">
        <title>Bacillus caeni sp. nov., a bacterium isolated from mangrove sediment.</title>
        <authorList>
            <person name="Huang H."/>
            <person name="Mo K."/>
            <person name="Hu Y."/>
        </authorList>
    </citation>
    <scope>NUCLEOTIDE SEQUENCE [LARGE SCALE GENOMIC DNA]</scope>
    <source>
        <strain evidence="10 11">HB172195</strain>
    </source>
</reference>
<evidence type="ECO:0000256" key="7">
    <source>
        <dbReference type="ARBA" id="ARBA00022723"/>
    </source>
</evidence>
<dbReference type="PANTHER" id="PTHR34448:SF1">
    <property type="entry name" value="BLL6088 PROTEIN"/>
    <property type="match status" value="1"/>
</dbReference>
<evidence type="ECO:0000256" key="4">
    <source>
        <dbReference type="ARBA" id="ARBA00008236"/>
    </source>
</evidence>
<evidence type="ECO:0000256" key="2">
    <source>
        <dbReference type="ARBA" id="ARBA00001946"/>
    </source>
</evidence>
<accession>A0A5R9EYZ0</accession>
<evidence type="ECO:0000313" key="11">
    <source>
        <dbReference type="Proteomes" id="UP000308230"/>
    </source>
</evidence>
<comment type="cofactor">
    <cofactor evidence="1">
        <name>Co(2+)</name>
        <dbReference type="ChEBI" id="CHEBI:48828"/>
    </cofactor>
</comment>
<dbReference type="AlphaFoldDB" id="A0A5R9EYZ0"/>
<dbReference type="OrthoDB" id="9803993at2"/>
<comment type="cofactor">
    <cofactor evidence="2">
        <name>Mg(2+)</name>
        <dbReference type="ChEBI" id="CHEBI:18420"/>
    </cofactor>
</comment>
<proteinExistence type="inferred from homology"/>
<evidence type="ECO:0000256" key="9">
    <source>
        <dbReference type="ARBA" id="ARBA00023049"/>
    </source>
</evidence>
<dbReference type="PANTHER" id="PTHR34448">
    <property type="entry name" value="AMINOPEPTIDASE"/>
    <property type="match status" value="1"/>
</dbReference>